<name>A0ABY2SHF0_9HYPH</name>
<dbReference type="EMBL" id="SZPQ01000030">
    <property type="protein sequence ID" value="TKI04349.1"/>
    <property type="molecule type" value="Genomic_DNA"/>
</dbReference>
<gene>
    <name evidence="1" type="ORF">FCN80_18490</name>
</gene>
<evidence type="ECO:0000313" key="2">
    <source>
        <dbReference type="Proteomes" id="UP000305202"/>
    </source>
</evidence>
<dbReference type="Pfam" id="PF13665">
    <property type="entry name" value="Tox-PAAR-like"/>
    <property type="match status" value="1"/>
</dbReference>
<dbReference type="Proteomes" id="UP000305202">
    <property type="component" value="Unassembled WGS sequence"/>
</dbReference>
<comment type="caution">
    <text evidence="1">The sequence shown here is derived from an EMBL/GenBank/DDBJ whole genome shotgun (WGS) entry which is preliminary data.</text>
</comment>
<sequence length="130" mass="13602">MFANCQLFGLDLAFPDVCLTPMPMPVPVPYPNMALGFTATPHTCKVLFAGLPAHNMATRIWSSVGDNAGVNLGVVSGTVMGASRHLTGAFTTLIKGSPATRLTSLTLQNGTNAVGMRLIPSQCKVMLLGL</sequence>
<accession>A0ABY2SHF0</accession>
<keyword evidence="2" id="KW-1185">Reference proteome</keyword>
<organism evidence="1 2">
    <name type="scientific">Martelella alba</name>
    <dbReference type="NCBI Taxonomy" id="2590451"/>
    <lineage>
        <taxon>Bacteria</taxon>
        <taxon>Pseudomonadati</taxon>
        <taxon>Pseudomonadota</taxon>
        <taxon>Alphaproteobacteria</taxon>
        <taxon>Hyphomicrobiales</taxon>
        <taxon>Aurantimonadaceae</taxon>
        <taxon>Martelella</taxon>
    </lineage>
</organism>
<proteinExistence type="predicted"/>
<evidence type="ECO:0000313" key="1">
    <source>
        <dbReference type="EMBL" id="TKI04349.1"/>
    </source>
</evidence>
<reference evidence="1 2" key="1">
    <citation type="submission" date="2019-04" db="EMBL/GenBank/DDBJ databases">
        <authorList>
            <person name="Li M."/>
            <person name="Gao C."/>
        </authorList>
    </citation>
    <scope>NUCLEOTIDE SEQUENCE [LARGE SCALE GENOMIC DNA]</scope>
    <source>
        <strain evidence="1 2">BGMRC 2031</strain>
    </source>
</reference>
<protein>
    <submittedName>
        <fullName evidence="1">DUF4150 domain-containing protein</fullName>
    </submittedName>
</protein>